<feature type="chain" id="PRO_5003107303" evidence="1">
    <location>
        <begin position="24"/>
        <end position="355"/>
    </location>
</feature>
<reference evidence="2" key="1">
    <citation type="submission" date="2010-07" db="EMBL/GenBank/DDBJ databases">
        <authorList>
            <person name="Muzny D."/>
            <person name="Qin X."/>
            <person name="Buhay C."/>
            <person name="Dugan-Rocha S."/>
            <person name="Ding Y."/>
            <person name="Chen G."/>
            <person name="Hawes A."/>
            <person name="Holder M."/>
            <person name="Jhangiani S."/>
            <person name="Johnson A."/>
            <person name="Khan Z."/>
            <person name="Li Z."/>
            <person name="Liu W."/>
            <person name="Liu X."/>
            <person name="Perez L."/>
            <person name="Shen H."/>
            <person name="Wang Q."/>
            <person name="Watt J."/>
            <person name="Xi L."/>
            <person name="Xin Y."/>
            <person name="Zhou J."/>
            <person name="Deng J."/>
            <person name="Jiang H."/>
            <person name="Liu Y."/>
            <person name="Qu J."/>
            <person name="Song X.-Z."/>
            <person name="Zhang L."/>
            <person name="Villasana D."/>
            <person name="Johnson A."/>
            <person name="Liu J."/>
            <person name="Liyanage D."/>
            <person name="Lorensuhewa L."/>
            <person name="Robinson T."/>
            <person name="Song A."/>
            <person name="Song B.-B."/>
            <person name="Dinh H."/>
            <person name="Thornton R."/>
            <person name="Coyle M."/>
            <person name="Francisco L."/>
            <person name="Jackson L."/>
            <person name="Javaid M."/>
            <person name="Korchina V."/>
            <person name="Kovar C."/>
            <person name="Mata R."/>
            <person name="Mathew T."/>
            <person name="Ngo R."/>
            <person name="Nguyen L."/>
            <person name="Nguyen N."/>
            <person name="Okwuonu G."/>
            <person name="Ongeri F."/>
            <person name="Pham C."/>
            <person name="Simmons D."/>
            <person name="Wilczek-Boney K."/>
            <person name="Hale W."/>
            <person name="Jakkamsetti A."/>
            <person name="Pham P."/>
            <person name="Ruth R."/>
            <person name="San Lucas F."/>
            <person name="Warren J."/>
            <person name="Zhang J."/>
            <person name="Zhao Z."/>
            <person name="Zhou C."/>
            <person name="Zhu D."/>
            <person name="Lee S."/>
            <person name="Bess C."/>
            <person name="Blankenburg K."/>
            <person name="Forbes L."/>
            <person name="Fu Q."/>
            <person name="Gubbala S."/>
            <person name="Hirani K."/>
            <person name="Jayaseelan J.C."/>
            <person name="Lara F."/>
            <person name="Munidasa M."/>
            <person name="Palculict T."/>
            <person name="Patil S."/>
            <person name="Pu L.-L."/>
            <person name="Saada N."/>
            <person name="Tang L."/>
            <person name="Weissenberger G."/>
            <person name="Zhu Y."/>
            <person name="Hemphill L."/>
            <person name="Shang Y."/>
            <person name="Youmans B."/>
            <person name="Ayvaz T."/>
            <person name="Ross M."/>
            <person name="Santibanez J."/>
            <person name="Aqrawi P."/>
            <person name="Gross S."/>
            <person name="Joshi V."/>
            <person name="Fowler G."/>
            <person name="Nazareth L."/>
            <person name="Reid J."/>
            <person name="Worley K."/>
            <person name="Petrosino J."/>
            <person name="Highlander S."/>
            <person name="Gibbs R."/>
        </authorList>
    </citation>
    <scope>NUCLEOTIDE SEQUENCE [LARGE SCALE GENOMIC DNA]</scope>
    <source>
        <strain evidence="2">ATCC 33861</strain>
    </source>
</reference>
<accession>D7VJW0</accession>
<dbReference type="GeneID" id="95430107"/>
<dbReference type="EMBL" id="ACHA02000005">
    <property type="protein sequence ID" value="EFK58562.1"/>
    <property type="molecule type" value="Genomic_DNA"/>
</dbReference>
<feature type="signal peptide" evidence="1">
    <location>
        <begin position="1"/>
        <end position="23"/>
    </location>
</feature>
<dbReference type="AlphaFoldDB" id="D7VJW0"/>
<dbReference type="eggNOG" id="COG3420">
    <property type="taxonomic scope" value="Bacteria"/>
</dbReference>
<keyword evidence="3" id="KW-1185">Reference proteome</keyword>
<dbReference type="STRING" id="525373.HMPREF0766_11279"/>
<comment type="caution">
    <text evidence="2">The sequence shown here is derived from an EMBL/GenBank/DDBJ whole genome shotgun (WGS) entry which is preliminary data.</text>
</comment>
<gene>
    <name evidence="2" type="ORF">HMPREF0766_11279</name>
</gene>
<keyword evidence="1" id="KW-0732">Signal</keyword>
<evidence type="ECO:0000256" key="1">
    <source>
        <dbReference type="SAM" id="SignalP"/>
    </source>
</evidence>
<name>D7VJW0_SPHSI</name>
<protein>
    <submittedName>
        <fullName evidence="2">Uncharacterized protein</fullName>
    </submittedName>
</protein>
<proteinExistence type="predicted"/>
<evidence type="ECO:0000313" key="3">
    <source>
        <dbReference type="Proteomes" id="UP000006258"/>
    </source>
</evidence>
<evidence type="ECO:0000313" key="2">
    <source>
        <dbReference type="EMBL" id="EFK58562.1"/>
    </source>
</evidence>
<dbReference type="RefSeq" id="WP_002998666.1">
    <property type="nucleotide sequence ID" value="NZ_GL379772.1"/>
</dbReference>
<organism evidence="2 3">
    <name type="scientific">Sphingobacterium spiritivorum ATCC 33861</name>
    <dbReference type="NCBI Taxonomy" id="525373"/>
    <lineage>
        <taxon>Bacteria</taxon>
        <taxon>Pseudomonadati</taxon>
        <taxon>Bacteroidota</taxon>
        <taxon>Sphingobacteriia</taxon>
        <taxon>Sphingobacteriales</taxon>
        <taxon>Sphingobacteriaceae</taxon>
        <taxon>Sphingobacterium</taxon>
    </lineage>
</organism>
<dbReference type="Proteomes" id="UP000006258">
    <property type="component" value="Unassembled WGS sequence"/>
</dbReference>
<dbReference type="HOGENOM" id="CLU_811117_0_0_10"/>
<sequence>MKMHIKYYLLGLLLSGSSSLCYAQNLLDLNDWKAGEGSAGMFNQNGQTIENTREWGVGPHANRVILWKATPEGNANDDGGWNSNPVAIDHKKMYRSSVWIKKTNSNGGTTYFGCVAVAGLDNVPDNNPYFYHGSLPVLDRWYLLVGYIHAADDPSTQHFGAIYDGTTGEKVIDMVDFKFLPGSTYTNHRTYLYYDPNTNDRQYFYAPRLEVVDGNEPTIEALLSINKGQSEVAYFSGKVGVRTNNPREYDLAVNGKIRSQEVKVEAANWPDYVFKPQYKLQSLEGLENHIKQYGHLPDIPKAEIAEKEGISLGEMNKLLLKKVEELTLYMIEANKQISEQAEQIQLLKSKVNYTK</sequence>